<organism evidence="4 5">
    <name type="scientific">Desulfoferula mesophila</name>
    <dbReference type="NCBI Taxonomy" id="3058419"/>
    <lineage>
        <taxon>Bacteria</taxon>
        <taxon>Pseudomonadati</taxon>
        <taxon>Thermodesulfobacteriota</taxon>
        <taxon>Desulfarculia</taxon>
        <taxon>Desulfarculales</taxon>
        <taxon>Desulfarculaceae</taxon>
        <taxon>Desulfoferula</taxon>
    </lineage>
</organism>
<reference evidence="5" key="1">
    <citation type="journal article" date="2023" name="Arch. Microbiol.">
        <title>Desulfoferula mesophilus gen. nov. sp. nov., a mesophilic sulfate-reducing bacterium isolated from a brackish lake sediment.</title>
        <authorList>
            <person name="Watanabe T."/>
            <person name="Yabe T."/>
            <person name="Tsuji J.M."/>
            <person name="Fukui M."/>
        </authorList>
    </citation>
    <scope>NUCLEOTIDE SEQUENCE [LARGE SCALE GENOMIC DNA]</scope>
    <source>
        <strain evidence="5">12FAK</strain>
    </source>
</reference>
<evidence type="ECO:0000256" key="2">
    <source>
        <dbReference type="SAM" id="Phobius"/>
    </source>
</evidence>
<dbReference type="Gene3D" id="1.10.287.70">
    <property type="match status" value="1"/>
</dbReference>
<keyword evidence="2" id="KW-0812">Transmembrane</keyword>
<keyword evidence="5" id="KW-1185">Reference proteome</keyword>
<dbReference type="Pfam" id="PF07885">
    <property type="entry name" value="Ion_trans_2"/>
    <property type="match status" value="1"/>
</dbReference>
<accession>A0AAU9ECM3</accession>
<dbReference type="SUPFAM" id="SSF81324">
    <property type="entry name" value="Voltage-gated potassium channels"/>
    <property type="match status" value="1"/>
</dbReference>
<feature type="transmembrane region" description="Helical" evidence="2">
    <location>
        <begin position="111"/>
        <end position="132"/>
    </location>
</feature>
<evidence type="ECO:0000259" key="3">
    <source>
        <dbReference type="Pfam" id="PF07885"/>
    </source>
</evidence>
<gene>
    <name evidence="4" type="ORF">FAK_07810</name>
</gene>
<feature type="transmembrane region" description="Helical" evidence="2">
    <location>
        <begin position="144"/>
        <end position="164"/>
    </location>
</feature>
<feature type="region of interest" description="Disordered" evidence="1">
    <location>
        <begin position="246"/>
        <end position="275"/>
    </location>
</feature>
<dbReference type="EMBL" id="AP028679">
    <property type="protein sequence ID" value="BEQ13715.1"/>
    <property type="molecule type" value="Genomic_DNA"/>
</dbReference>
<feature type="domain" description="Potassium channel" evidence="3">
    <location>
        <begin position="188"/>
        <end position="237"/>
    </location>
</feature>
<dbReference type="Proteomes" id="UP001366166">
    <property type="component" value="Chromosome"/>
</dbReference>
<protein>
    <recommendedName>
        <fullName evidence="3">Potassium channel domain-containing protein</fullName>
    </recommendedName>
</protein>
<proteinExistence type="predicted"/>
<feature type="transmembrane region" description="Helical" evidence="2">
    <location>
        <begin position="81"/>
        <end position="99"/>
    </location>
</feature>
<evidence type="ECO:0000256" key="1">
    <source>
        <dbReference type="SAM" id="MobiDB-lite"/>
    </source>
</evidence>
<feature type="transmembrane region" description="Helical" evidence="2">
    <location>
        <begin position="52"/>
        <end position="69"/>
    </location>
</feature>
<dbReference type="RefSeq" id="WP_338605464.1">
    <property type="nucleotide sequence ID" value="NZ_AP028679.1"/>
</dbReference>
<keyword evidence="2" id="KW-0472">Membrane</keyword>
<keyword evidence="2" id="KW-1133">Transmembrane helix</keyword>
<evidence type="ECO:0000313" key="5">
    <source>
        <dbReference type="Proteomes" id="UP001366166"/>
    </source>
</evidence>
<sequence>MSDATQQVGLDARGRWLHSPPISLARRLSLYFVYAALALSLIQGHVHPTGLLIIGGFVVVFHVATRPLTSDFLVRFPSYLVVLRILLVIMCLGLLLPWLPLPPAWLSREEIAFTITSLLITSGWTVMVMIFLFQARQVRLDTIFSGVAAYFLLAITWTELYKVLSYFHPHSFSPPLTGYAIDPAIAHMRALYYSLSTITSVGFGDILPRRAMAQFLSTLEAAAGQLFLAVLIARLVSRHLSEAVTPLAPAPPPPRHRPKAAKFSRRLRRRRRMPR</sequence>
<dbReference type="InterPro" id="IPR013099">
    <property type="entry name" value="K_chnl_dom"/>
</dbReference>
<feature type="transmembrane region" description="Helical" evidence="2">
    <location>
        <begin position="215"/>
        <end position="236"/>
    </location>
</feature>
<dbReference type="AlphaFoldDB" id="A0AAU9ECM3"/>
<dbReference type="KEGG" id="dmp:FAK_07810"/>
<evidence type="ECO:0000313" key="4">
    <source>
        <dbReference type="EMBL" id="BEQ13715.1"/>
    </source>
</evidence>
<name>A0AAU9ECM3_9BACT</name>
<feature type="compositionally biased region" description="Basic residues" evidence="1">
    <location>
        <begin position="254"/>
        <end position="275"/>
    </location>
</feature>